<gene>
    <name evidence="2" type="ORF">BDV95DRAFT_579620</name>
</gene>
<reference evidence="2 3" key="1">
    <citation type="submission" date="2020-01" db="EMBL/GenBank/DDBJ databases">
        <authorList>
            <consortium name="DOE Joint Genome Institute"/>
            <person name="Haridas S."/>
            <person name="Albert R."/>
            <person name="Binder M."/>
            <person name="Bloem J."/>
            <person name="Labutti K."/>
            <person name="Salamov A."/>
            <person name="Andreopoulos B."/>
            <person name="Baker S.E."/>
            <person name="Barry K."/>
            <person name="Bills G."/>
            <person name="Bluhm B.H."/>
            <person name="Cannon C."/>
            <person name="Castanera R."/>
            <person name="Culley D.E."/>
            <person name="Daum C."/>
            <person name="Ezra D."/>
            <person name="Gonzalez J.B."/>
            <person name="Henrissat B."/>
            <person name="Kuo A."/>
            <person name="Liang C."/>
            <person name="Lipzen A."/>
            <person name="Lutzoni F."/>
            <person name="Magnuson J."/>
            <person name="Mondo S."/>
            <person name="Nolan M."/>
            <person name="Ohm R."/>
            <person name="Pangilinan J."/>
            <person name="Park H.-J.H."/>
            <person name="Ramirez L."/>
            <person name="Alfaro M."/>
            <person name="Sun H."/>
            <person name="Tritt A."/>
            <person name="Yoshinaga Y."/>
            <person name="Zwiers L.-H.L."/>
            <person name="Turgeon B.G."/>
            <person name="Goodwin S.B."/>
            <person name="Spatafora J.W."/>
            <person name="Crous P.W."/>
            <person name="Grigoriev I.V."/>
        </authorList>
    </citation>
    <scope>NUCLEOTIDE SEQUENCE [LARGE SCALE GENOMIC DNA]</scope>
    <source>
        <strain evidence="2 3">CBS 611.86</strain>
    </source>
</reference>
<feature type="region of interest" description="Disordered" evidence="1">
    <location>
        <begin position="267"/>
        <end position="300"/>
    </location>
</feature>
<dbReference type="EMBL" id="JAADJZ010000019">
    <property type="protein sequence ID" value="KAF2868334.1"/>
    <property type="molecule type" value="Genomic_DNA"/>
</dbReference>
<keyword evidence="3" id="KW-1185">Reference proteome</keyword>
<evidence type="ECO:0000313" key="3">
    <source>
        <dbReference type="Proteomes" id="UP000481861"/>
    </source>
</evidence>
<accession>A0A7C8I1H4</accession>
<dbReference type="AlphaFoldDB" id="A0A7C8I1H4"/>
<comment type="caution">
    <text evidence="2">The sequence shown here is derived from an EMBL/GenBank/DDBJ whole genome shotgun (WGS) entry which is preliminary data.</text>
</comment>
<dbReference type="Proteomes" id="UP000481861">
    <property type="component" value="Unassembled WGS sequence"/>
</dbReference>
<sequence>MYNSFAGVGYWASVVSQAQAPVYIPIPKVFATPVDPEANAALEKARFSVELCAQRVAQDALLDGAGSSTATLALPKPKDNTPLSEYCAAMIIMDRKLNEFPHLSAFMQSQPAQTISRLQRYTAERAQIHKDYSFKIVQDVASFQSPLELDTLFEKKRDAYRKLREKRADELAPPGQGVELAWTSYLLDWKEEQFKMWEEQLKAEAEEDSDDGLTYAETLRSIRKESREASREVASRAAAALDEEKTLRRRATVEDLDSWAEILKKGLQAEKERQRSSSGTRDGPRRVRRSREGTDDGEGT</sequence>
<proteinExistence type="predicted"/>
<protein>
    <submittedName>
        <fullName evidence="2">Uncharacterized protein</fullName>
    </submittedName>
</protein>
<organism evidence="2 3">
    <name type="scientific">Massariosphaeria phaeospora</name>
    <dbReference type="NCBI Taxonomy" id="100035"/>
    <lineage>
        <taxon>Eukaryota</taxon>
        <taxon>Fungi</taxon>
        <taxon>Dikarya</taxon>
        <taxon>Ascomycota</taxon>
        <taxon>Pezizomycotina</taxon>
        <taxon>Dothideomycetes</taxon>
        <taxon>Pleosporomycetidae</taxon>
        <taxon>Pleosporales</taxon>
        <taxon>Pleosporales incertae sedis</taxon>
        <taxon>Massariosphaeria</taxon>
    </lineage>
</organism>
<feature type="compositionally biased region" description="Basic and acidic residues" evidence="1">
    <location>
        <begin position="282"/>
        <end position="294"/>
    </location>
</feature>
<evidence type="ECO:0000313" key="2">
    <source>
        <dbReference type="EMBL" id="KAF2868334.1"/>
    </source>
</evidence>
<name>A0A7C8I1H4_9PLEO</name>
<evidence type="ECO:0000256" key="1">
    <source>
        <dbReference type="SAM" id="MobiDB-lite"/>
    </source>
</evidence>